<evidence type="ECO:0000313" key="1">
    <source>
        <dbReference type="EMBL" id="KAK7498186.1"/>
    </source>
</evidence>
<feature type="non-terminal residue" evidence="1">
    <location>
        <position position="64"/>
    </location>
</feature>
<dbReference type="AlphaFoldDB" id="A0ABD0LFP9"/>
<comment type="caution">
    <text evidence="1">The sequence shown here is derived from an EMBL/GenBank/DDBJ whole genome shotgun (WGS) entry which is preliminary data.</text>
</comment>
<accession>A0ABD0LFP9</accession>
<dbReference type="Proteomes" id="UP001519460">
    <property type="component" value="Unassembled WGS sequence"/>
</dbReference>
<protein>
    <submittedName>
        <fullName evidence="1">Uncharacterized protein</fullName>
    </submittedName>
</protein>
<gene>
    <name evidence="1" type="ORF">BaRGS_00010446</name>
</gene>
<name>A0ABD0LFP9_9CAEN</name>
<dbReference type="EMBL" id="JACVVK020000052">
    <property type="protein sequence ID" value="KAK7498186.1"/>
    <property type="molecule type" value="Genomic_DNA"/>
</dbReference>
<sequence>MGVPEFAETFLSLVLESRFKAAGFSEGKQQFSSGAKLPLTYHCTEFFMALQTLLTRRRKDHPNK</sequence>
<evidence type="ECO:0000313" key="2">
    <source>
        <dbReference type="Proteomes" id="UP001519460"/>
    </source>
</evidence>
<proteinExistence type="predicted"/>
<reference evidence="1 2" key="1">
    <citation type="journal article" date="2023" name="Sci. Data">
        <title>Genome assembly of the Korean intertidal mud-creeper Batillaria attramentaria.</title>
        <authorList>
            <person name="Patra A.K."/>
            <person name="Ho P.T."/>
            <person name="Jun S."/>
            <person name="Lee S.J."/>
            <person name="Kim Y."/>
            <person name="Won Y.J."/>
        </authorList>
    </citation>
    <scope>NUCLEOTIDE SEQUENCE [LARGE SCALE GENOMIC DNA]</scope>
    <source>
        <strain evidence="1">Wonlab-2016</strain>
    </source>
</reference>
<keyword evidence="2" id="KW-1185">Reference proteome</keyword>
<organism evidence="1 2">
    <name type="scientific">Batillaria attramentaria</name>
    <dbReference type="NCBI Taxonomy" id="370345"/>
    <lineage>
        <taxon>Eukaryota</taxon>
        <taxon>Metazoa</taxon>
        <taxon>Spiralia</taxon>
        <taxon>Lophotrochozoa</taxon>
        <taxon>Mollusca</taxon>
        <taxon>Gastropoda</taxon>
        <taxon>Caenogastropoda</taxon>
        <taxon>Sorbeoconcha</taxon>
        <taxon>Cerithioidea</taxon>
        <taxon>Batillariidae</taxon>
        <taxon>Batillaria</taxon>
    </lineage>
</organism>